<comment type="caution">
    <text evidence="2">The sequence shown here is derived from an EMBL/GenBank/DDBJ whole genome shotgun (WGS) entry which is preliminary data.</text>
</comment>
<protein>
    <submittedName>
        <fullName evidence="2">Uncharacterized protein</fullName>
    </submittedName>
</protein>
<evidence type="ECO:0000313" key="2">
    <source>
        <dbReference type="EMBL" id="MEW9572691.1"/>
    </source>
</evidence>
<dbReference type="RefSeq" id="WP_367854756.1">
    <property type="nucleotide sequence ID" value="NZ_JBFOHK010000003.1"/>
</dbReference>
<keyword evidence="3" id="KW-1185">Reference proteome</keyword>
<evidence type="ECO:0000313" key="3">
    <source>
        <dbReference type="Proteomes" id="UP001556220"/>
    </source>
</evidence>
<gene>
    <name evidence="2" type="ORF">ABQJ54_13105</name>
</gene>
<dbReference type="Proteomes" id="UP001556220">
    <property type="component" value="Unassembled WGS sequence"/>
</dbReference>
<reference evidence="2 3" key="1">
    <citation type="submission" date="2024-06" db="EMBL/GenBank/DDBJ databases">
        <authorList>
            <person name="Woo H."/>
        </authorList>
    </citation>
    <scope>NUCLEOTIDE SEQUENCE [LARGE SCALE GENOMIC DNA]</scope>
    <source>
        <strain evidence="2 3">Si-c</strain>
    </source>
</reference>
<keyword evidence="1" id="KW-0175">Coiled coil</keyword>
<dbReference type="EMBL" id="JBFOHK010000003">
    <property type="protein sequence ID" value="MEW9572691.1"/>
    <property type="molecule type" value="Genomic_DNA"/>
</dbReference>
<accession>A0ABV3QHU8</accession>
<feature type="coiled-coil region" evidence="1">
    <location>
        <begin position="11"/>
        <end position="38"/>
    </location>
</feature>
<evidence type="ECO:0000256" key="1">
    <source>
        <dbReference type="SAM" id="Coils"/>
    </source>
</evidence>
<organism evidence="2 3">
    <name type="scientific">Rhodanobacter lycopersici</name>
    <dbReference type="NCBI Taxonomy" id="3162487"/>
    <lineage>
        <taxon>Bacteria</taxon>
        <taxon>Pseudomonadati</taxon>
        <taxon>Pseudomonadota</taxon>
        <taxon>Gammaproteobacteria</taxon>
        <taxon>Lysobacterales</taxon>
        <taxon>Rhodanobacteraceae</taxon>
        <taxon>Rhodanobacter</taxon>
    </lineage>
</organism>
<name>A0ABV3QHU8_9GAMM</name>
<sequence>MGENPTVESRIEALEKNLKGVHQRITGLEQEYDQELRKLGVYIRSGNSFLKAEIGQVNGRLEAFGAGGVHISAMGAVWLFFGLILSTASVEIAGALGGA</sequence>
<proteinExistence type="predicted"/>